<feature type="transmembrane region" description="Helical" evidence="1">
    <location>
        <begin position="391"/>
        <end position="410"/>
    </location>
</feature>
<dbReference type="Proteomes" id="UP000325957">
    <property type="component" value="Unassembled WGS sequence"/>
</dbReference>
<dbReference type="EMBL" id="SZWF01000006">
    <property type="protein sequence ID" value="KAA9394486.1"/>
    <property type="molecule type" value="Genomic_DNA"/>
</dbReference>
<dbReference type="Pfam" id="PF11299">
    <property type="entry name" value="DUF3100"/>
    <property type="match status" value="1"/>
</dbReference>
<feature type="transmembrane region" description="Helical" evidence="1">
    <location>
        <begin position="86"/>
        <end position="105"/>
    </location>
</feature>
<feature type="transmembrane region" description="Helical" evidence="1">
    <location>
        <begin position="27"/>
        <end position="50"/>
    </location>
</feature>
<evidence type="ECO:0000313" key="3">
    <source>
        <dbReference type="Proteomes" id="UP000325957"/>
    </source>
</evidence>
<feature type="transmembrane region" description="Helical" evidence="1">
    <location>
        <begin position="422"/>
        <end position="445"/>
    </location>
</feature>
<feature type="transmembrane region" description="Helical" evidence="1">
    <location>
        <begin position="125"/>
        <end position="143"/>
    </location>
</feature>
<evidence type="ECO:0000313" key="2">
    <source>
        <dbReference type="EMBL" id="KAA9394486.1"/>
    </source>
</evidence>
<keyword evidence="1" id="KW-0472">Membrane</keyword>
<reference evidence="2 3" key="1">
    <citation type="submission" date="2019-05" db="EMBL/GenBank/DDBJ databases">
        <title>Kocuria coralli sp. nov., a novel actinobacterium isolated from coral reef seawater.</title>
        <authorList>
            <person name="Li J."/>
        </authorList>
    </citation>
    <scope>NUCLEOTIDE SEQUENCE [LARGE SCALE GENOMIC DNA]</scope>
    <source>
        <strain evidence="2 3">SCSIO 13007</strain>
    </source>
</reference>
<gene>
    <name evidence="2" type="ORF">FCK90_06595</name>
</gene>
<dbReference type="AlphaFoldDB" id="A0A5J5L0B9"/>
<dbReference type="RefSeq" id="WP_158033509.1">
    <property type="nucleotide sequence ID" value="NZ_ML708615.1"/>
</dbReference>
<feature type="transmembrane region" description="Helical" evidence="1">
    <location>
        <begin position="242"/>
        <end position="266"/>
    </location>
</feature>
<sequence>MSRSQPPEEAVAAPLQREFSISFKDRGLWVLIGLMVVISSIAQFIGPLAIPVGNASVVMLPMVWALLMGVLVSGQRFRPLPVDLQHTANAIMSVAVLVLCARLSLTLGQELPAVFAAGPALLLQEFGNVFGSLLLALPLAVLLRMGPATVGATFSIDREPSFAMVTSRFGSDSPQYRGVLSMYVFGSIFGAIIVSLVASVLSSLDIFRWEALAMGAGVGSGSMMAAGIASVTAAHPENADTIAALATTANLIASLAGVYLALWISLPLADRFYRFLTRRQKSKTASGVTAQIGQVAAQVLDVPKVNLHPGASLLILGGAGLVTATIASVTFSFDMVITYLIMAALVALGLWVTASTRGKVPALIIVITLGTIITSPWVPVSGWVVETSASVDFLSVITLMLAIAGLSIGKDLPMLKQIGWKILPVGFVVIGATFLASTVIAEFVLRILGR</sequence>
<proteinExistence type="predicted"/>
<keyword evidence="1" id="KW-0812">Transmembrane</keyword>
<feature type="transmembrane region" description="Helical" evidence="1">
    <location>
        <begin position="213"/>
        <end position="235"/>
    </location>
</feature>
<protein>
    <submittedName>
        <fullName evidence="2">DUF3100 domain-containing protein</fullName>
    </submittedName>
</protein>
<feature type="transmembrane region" description="Helical" evidence="1">
    <location>
        <begin position="360"/>
        <end position="379"/>
    </location>
</feature>
<name>A0A5J5L0B9_9MICC</name>
<evidence type="ECO:0000256" key="1">
    <source>
        <dbReference type="SAM" id="Phobius"/>
    </source>
</evidence>
<keyword evidence="1" id="KW-1133">Transmembrane helix</keyword>
<dbReference type="OrthoDB" id="5451070at2"/>
<feature type="transmembrane region" description="Helical" evidence="1">
    <location>
        <begin position="310"/>
        <end position="329"/>
    </location>
</feature>
<feature type="transmembrane region" description="Helical" evidence="1">
    <location>
        <begin position="336"/>
        <end position="354"/>
    </location>
</feature>
<organism evidence="2 3">
    <name type="scientific">Kocuria coralli</name>
    <dbReference type="NCBI Taxonomy" id="1461025"/>
    <lineage>
        <taxon>Bacteria</taxon>
        <taxon>Bacillati</taxon>
        <taxon>Actinomycetota</taxon>
        <taxon>Actinomycetes</taxon>
        <taxon>Micrococcales</taxon>
        <taxon>Micrococcaceae</taxon>
        <taxon>Kocuria</taxon>
    </lineage>
</organism>
<dbReference type="InterPro" id="IPR021450">
    <property type="entry name" value="DUF3100"/>
</dbReference>
<accession>A0A5J5L0B9</accession>
<feature type="transmembrane region" description="Helical" evidence="1">
    <location>
        <begin position="178"/>
        <end position="201"/>
    </location>
</feature>
<feature type="transmembrane region" description="Helical" evidence="1">
    <location>
        <begin position="56"/>
        <end position="74"/>
    </location>
</feature>
<comment type="caution">
    <text evidence="2">The sequence shown here is derived from an EMBL/GenBank/DDBJ whole genome shotgun (WGS) entry which is preliminary data.</text>
</comment>
<keyword evidence="3" id="KW-1185">Reference proteome</keyword>